<evidence type="ECO:0000256" key="2">
    <source>
        <dbReference type="ARBA" id="ARBA00004319"/>
    </source>
</evidence>
<dbReference type="Pfam" id="PF18400">
    <property type="entry name" value="Thioredoxin_12"/>
    <property type="match status" value="1"/>
</dbReference>
<evidence type="ECO:0000259" key="8">
    <source>
        <dbReference type="Pfam" id="PF18401"/>
    </source>
</evidence>
<dbReference type="RefSeq" id="XP_046064723.1">
    <property type="nucleotide sequence ID" value="XM_046203396.1"/>
</dbReference>
<gene>
    <name evidence="11" type="ORF">OGAPHI_000250</name>
</gene>
<dbReference type="InterPro" id="IPR040693">
    <property type="entry name" value="UGGT_TRXL_1"/>
</dbReference>
<dbReference type="Gene3D" id="3.90.550.10">
    <property type="entry name" value="Spore Coat Polysaccharide Biosynthesis Protein SpsA, Chain A"/>
    <property type="match status" value="1"/>
</dbReference>
<evidence type="ECO:0000259" key="7">
    <source>
        <dbReference type="Pfam" id="PF18400"/>
    </source>
</evidence>
<evidence type="ECO:0000256" key="1">
    <source>
        <dbReference type="ARBA" id="ARBA00001913"/>
    </source>
</evidence>
<dbReference type="GO" id="GO:0005788">
    <property type="term" value="C:endoplasmic reticulum lumen"/>
    <property type="evidence" value="ECO:0007669"/>
    <property type="project" value="UniProtKB-SubCell"/>
</dbReference>
<keyword evidence="3 6" id="KW-0732">Signal</keyword>
<dbReference type="EMBL" id="JAEUBE010000055">
    <property type="protein sequence ID" value="KAH3671547.1"/>
    <property type="molecule type" value="Genomic_DNA"/>
</dbReference>
<dbReference type="PANTHER" id="PTHR11226">
    <property type="entry name" value="UDP-GLUCOSE GLYCOPROTEIN:GLUCOSYLTRANSFERASE"/>
    <property type="match status" value="1"/>
</dbReference>
<dbReference type="InterPro" id="IPR009448">
    <property type="entry name" value="UDP-g_GGtrans"/>
</dbReference>
<feature type="domain" description="UGGT thioredoxin-like" evidence="8">
    <location>
        <begin position="261"/>
        <end position="372"/>
    </location>
</feature>
<evidence type="ECO:0000256" key="4">
    <source>
        <dbReference type="ARBA" id="ARBA00022824"/>
    </source>
</evidence>
<sequence>MLVHKVAITLLGLLLPSLAEIVDFKMQANWNKTPFKLNVLETFSAYNESLYLPLTLKLLGVEVYEDGIELTELSLTDEEYYNFASSLVESDDLFFVKTDLALRTHSPRIQAHLQTSRPENCGRACSIQGSNTYHHPDDVFALKTAKDDPKDLLAFDRLIGHSSNVFVLYGDYSSNDFRQFFANFLGEAESGKLAFVWRYIVPEVEEKETLAGYAIDLTLKRTDYIVIDDRGFTPEQKAKLAIENKQKPLAIDTGLLDPHLEDIPRMTKEDLEGLSKKLIKYVQDKDGGIELLRKLVLDLPKYAPSIALQQEPDSDFTTTSFPEGIYIDGALVSDKFPGVFDVLRKLKKEKQLIDGLGSIGVSKQEAQNLIYQFSNHSIHAVQRLPRYNTLGSEAIIYFNNPAKDFAYRYHGDAREHYSVYDGGHIPAAAENIHDTAFVINPTDPLQLYCLLTMSNSILRNLFSQRIGIVPLINSPEDRIVTEQLLQINHDKGPIEALRYLFTVNEILNSPEREFEEVIQVEPTHKEELLEILDEFKKQYSLDEQPYLIVNGVFYEFDQKWQYLVSNQVLNDVQFLQKEHRQGRIPEDIKFEDFLRKDSIKKRDPFLIPESFTDVQSAYIAAPSLGTFRELQKLAPGDGIVFNIIGQLSCSKFREQVKEAFKSGTSTRIIDVTSKNNTATLNGFSTVEELSSFLDNQFAVQPIDQELSSLVLKSFGLKSVDDVYVVLNGRMLDLDQHSIITSDQLKLVLKREQDLRFSAIETRDDYEYLSWVITSSFYENEGNIVVSPVLPRYPIGSSGFVFESGDGYIDVDLVMDPASEHAQQLLGLSALLEKFSFVRVRVWYKPSDAEDTIKRLYQGVYPSEVVFDTEGNEVRNYSVVFDNIPEKTLFTADVDVVPSWVVSIREANADLDNIKVDLSGSVHGVYELTSILVQGHARLDTQSIPPVGLALELVDQNGKTRTDTNVMANLGYFQLKANPGIWTLQPQESPELEYDLVSIDTEFKAKVSDAKLDPIPIFDLSGTTIYPIMTKKAVSTSLFSSLSKSLKSFFKPKYADINIFTVASGHLYERFLGIMTASVMAHTKHTVKFWLIENYMSPKLKQHLPLLAKHYGFEYEFITYKWPTWLRGQREKQRTIWGYKILFLDVLFPQTLDKVIFVDSDQIVRTDMKELVDIDLQGSVYGFTPMCDSRKEMEGFRFWKQGYWQTLLGDTLKYHISALYVVDLKKFREIAAGDRLRQHYQSLSADPNSLSNLDQDLPNNLQHTISIHSLPQEWLWCETWCDDESLKKAKTIDLCNNPLTKEPKLDRARRQIPEWTTYDQEIENLLKGGIIHDEL</sequence>
<name>A0A9P8PHU9_9ASCO</name>
<dbReference type="GO" id="GO:0036503">
    <property type="term" value="P:ERAD pathway"/>
    <property type="evidence" value="ECO:0007669"/>
    <property type="project" value="TreeGrafter"/>
</dbReference>
<dbReference type="GO" id="GO:0018279">
    <property type="term" value="P:protein N-linked glycosylation via asparagine"/>
    <property type="evidence" value="ECO:0007669"/>
    <property type="project" value="TreeGrafter"/>
</dbReference>
<comment type="caution">
    <text evidence="11">The sequence shown here is derived from an EMBL/GenBank/DDBJ whole genome shotgun (WGS) entry which is preliminary data.</text>
</comment>
<evidence type="ECO:0000313" key="11">
    <source>
        <dbReference type="EMBL" id="KAH3671547.1"/>
    </source>
</evidence>
<evidence type="ECO:0000256" key="6">
    <source>
        <dbReference type="SAM" id="SignalP"/>
    </source>
</evidence>
<evidence type="ECO:0000313" key="12">
    <source>
        <dbReference type="Proteomes" id="UP000769157"/>
    </source>
</evidence>
<dbReference type="FunFam" id="3.90.550.10:FF:000065">
    <property type="entry name" value="UDP-glucose:glycoprotein glucosyltransferase, putative"/>
    <property type="match status" value="1"/>
</dbReference>
<accession>A0A9P8PHU9</accession>
<proteinExistence type="predicted"/>
<comment type="cofactor">
    <cofactor evidence="1">
        <name>Ca(2+)</name>
        <dbReference type="ChEBI" id="CHEBI:29108"/>
    </cofactor>
</comment>
<dbReference type="InterPro" id="IPR040497">
    <property type="entry name" value="Glyco_transf_24"/>
</dbReference>
<reference evidence="11" key="2">
    <citation type="submission" date="2021-01" db="EMBL/GenBank/DDBJ databases">
        <authorList>
            <person name="Schikora-Tamarit M.A."/>
        </authorList>
    </citation>
    <scope>NUCLEOTIDE SEQUENCE</scope>
    <source>
        <strain evidence="11">CBS6075</strain>
    </source>
</reference>
<evidence type="ECO:0000256" key="3">
    <source>
        <dbReference type="ARBA" id="ARBA00022729"/>
    </source>
</evidence>
<dbReference type="PANTHER" id="PTHR11226:SF0">
    <property type="entry name" value="UDP-GLUCOSE:GLYCOPROTEIN GLUCOSYLTRANSFERASE"/>
    <property type="match status" value="1"/>
</dbReference>
<feature type="domain" description="UGGT thioredoxin-like" evidence="9">
    <location>
        <begin position="391"/>
        <end position="605"/>
    </location>
</feature>
<evidence type="ECO:0008006" key="13">
    <source>
        <dbReference type="Google" id="ProtNLM"/>
    </source>
</evidence>
<protein>
    <recommendedName>
        <fullName evidence="13">UDP-glucose:glycoprotein glucosyltransferase</fullName>
    </recommendedName>
</protein>
<dbReference type="InterPro" id="IPR029044">
    <property type="entry name" value="Nucleotide-diphossugar_trans"/>
</dbReference>
<feature type="chain" id="PRO_5040409677" description="UDP-glucose:glycoprotein glucosyltransferase" evidence="6">
    <location>
        <begin position="20"/>
        <end position="1334"/>
    </location>
</feature>
<evidence type="ECO:0000256" key="5">
    <source>
        <dbReference type="ARBA" id="ARBA00023180"/>
    </source>
</evidence>
<dbReference type="Pfam" id="PF18401">
    <property type="entry name" value="Thioredoxin_13"/>
    <property type="match status" value="1"/>
</dbReference>
<dbReference type="InterPro" id="IPR040692">
    <property type="entry name" value="UGGT_TRXL_3"/>
</dbReference>
<dbReference type="SUPFAM" id="SSF53448">
    <property type="entry name" value="Nucleotide-diphospho-sugar transferases"/>
    <property type="match status" value="1"/>
</dbReference>
<dbReference type="InterPro" id="IPR040694">
    <property type="entry name" value="UGGT_TRXL_2"/>
</dbReference>
<keyword evidence="5" id="KW-0325">Glycoprotein</keyword>
<feature type="domain" description="UGGT thioredoxin-like" evidence="7">
    <location>
        <begin position="32"/>
        <end position="207"/>
    </location>
</feature>
<dbReference type="Pfam" id="PF18402">
    <property type="entry name" value="Thioredoxin_14"/>
    <property type="match status" value="1"/>
</dbReference>
<evidence type="ECO:0000259" key="10">
    <source>
        <dbReference type="Pfam" id="PF18404"/>
    </source>
</evidence>
<comment type="subcellular location">
    <subcellularLocation>
        <location evidence="2">Endoplasmic reticulum lumen</location>
    </subcellularLocation>
</comment>
<dbReference type="Pfam" id="PF18404">
    <property type="entry name" value="Glyco_transf_24"/>
    <property type="match status" value="1"/>
</dbReference>
<keyword evidence="12" id="KW-1185">Reference proteome</keyword>
<dbReference type="GO" id="GO:0003980">
    <property type="term" value="F:UDP-glucose:glycoprotein glucosyltransferase activity"/>
    <property type="evidence" value="ECO:0007669"/>
    <property type="project" value="InterPro"/>
</dbReference>
<organism evidence="11 12">
    <name type="scientific">Ogataea philodendri</name>
    <dbReference type="NCBI Taxonomy" id="1378263"/>
    <lineage>
        <taxon>Eukaryota</taxon>
        <taxon>Fungi</taxon>
        <taxon>Dikarya</taxon>
        <taxon>Ascomycota</taxon>
        <taxon>Saccharomycotina</taxon>
        <taxon>Pichiomycetes</taxon>
        <taxon>Pichiales</taxon>
        <taxon>Pichiaceae</taxon>
        <taxon>Ogataea</taxon>
    </lineage>
</organism>
<dbReference type="Pfam" id="PF06427">
    <property type="entry name" value="UDP-g_GGTase"/>
    <property type="match status" value="1"/>
</dbReference>
<feature type="domain" description="Glucosyltransferase 24 catalytic" evidence="10">
    <location>
        <begin position="1056"/>
        <end position="1324"/>
    </location>
</feature>
<dbReference type="OrthoDB" id="27683at2759"/>
<dbReference type="CDD" id="cd06432">
    <property type="entry name" value="GT8_HUGT1_C_like"/>
    <property type="match status" value="1"/>
</dbReference>
<dbReference type="GeneID" id="70232218"/>
<keyword evidence="4" id="KW-0256">Endoplasmic reticulum</keyword>
<evidence type="ECO:0000259" key="9">
    <source>
        <dbReference type="Pfam" id="PF18402"/>
    </source>
</evidence>
<dbReference type="Proteomes" id="UP000769157">
    <property type="component" value="Unassembled WGS sequence"/>
</dbReference>
<dbReference type="GO" id="GO:0051082">
    <property type="term" value="F:unfolded protein binding"/>
    <property type="evidence" value="ECO:0007669"/>
    <property type="project" value="TreeGrafter"/>
</dbReference>
<reference evidence="11" key="1">
    <citation type="journal article" date="2021" name="Open Biol.">
        <title>Shared evolutionary footprints suggest mitochondrial oxidative damage underlies multiple complex I losses in fungi.</title>
        <authorList>
            <person name="Schikora-Tamarit M.A."/>
            <person name="Marcet-Houben M."/>
            <person name="Nosek J."/>
            <person name="Gabaldon T."/>
        </authorList>
    </citation>
    <scope>NUCLEOTIDE SEQUENCE</scope>
    <source>
        <strain evidence="11">CBS6075</strain>
    </source>
</reference>
<feature type="signal peptide" evidence="6">
    <location>
        <begin position="1"/>
        <end position="19"/>
    </location>
</feature>